<feature type="domain" description="DUF218" evidence="2">
    <location>
        <begin position="49"/>
        <end position="195"/>
    </location>
</feature>
<sequence>MNIETRKAGIKEWTRRGLIGFVLMLALVVGGTGFRVWQQARQDDRTKADAVVVLGAAQYAGRPSPILEARLRHAKNLFDRGVAGHIITGGGRRSGDRYTEAEAGLRWLTSQGVPRDRVIVVGEGSDTLGTINAVAKTALDRGWHTAVIVSDPWHSLRARTMAHDAGLSAWTSPTHTGPVVQTREIQAKYILRETAALLYYRVFNAPADDIGVDL</sequence>
<dbReference type="CDD" id="cd06259">
    <property type="entry name" value="YdcF-like"/>
    <property type="match status" value="1"/>
</dbReference>
<keyword evidence="4" id="KW-1185">Reference proteome</keyword>
<feature type="transmembrane region" description="Helical" evidence="1">
    <location>
        <begin position="18"/>
        <end position="37"/>
    </location>
</feature>
<evidence type="ECO:0000313" key="4">
    <source>
        <dbReference type="Proteomes" id="UP000192674"/>
    </source>
</evidence>
<reference evidence="3 4" key="1">
    <citation type="submission" date="2017-04" db="EMBL/GenBank/DDBJ databases">
        <authorList>
            <person name="Afonso C.L."/>
            <person name="Miller P.J."/>
            <person name="Scott M.A."/>
            <person name="Spackman E."/>
            <person name="Goraichik I."/>
            <person name="Dimitrov K.M."/>
            <person name="Suarez D.L."/>
            <person name="Swayne D.E."/>
        </authorList>
    </citation>
    <scope>NUCLEOTIDE SEQUENCE [LARGE SCALE GENOMIC DNA]</scope>
    <source>
        <strain evidence="3 4">DSM 43828</strain>
    </source>
</reference>
<accession>A0A1W2FY38</accession>
<dbReference type="GO" id="GO:0005886">
    <property type="term" value="C:plasma membrane"/>
    <property type="evidence" value="ECO:0007669"/>
    <property type="project" value="TreeGrafter"/>
</dbReference>
<dbReference type="Proteomes" id="UP000192674">
    <property type="component" value="Unassembled WGS sequence"/>
</dbReference>
<evidence type="ECO:0000259" key="2">
    <source>
        <dbReference type="Pfam" id="PF02698"/>
    </source>
</evidence>
<dbReference type="InterPro" id="IPR014729">
    <property type="entry name" value="Rossmann-like_a/b/a_fold"/>
</dbReference>
<keyword evidence="1" id="KW-0812">Transmembrane</keyword>
<keyword evidence="1" id="KW-0472">Membrane</keyword>
<name>A0A1W2FY38_KIBAR</name>
<dbReference type="PANTHER" id="PTHR30336">
    <property type="entry name" value="INNER MEMBRANE PROTEIN, PROBABLE PERMEASE"/>
    <property type="match status" value="1"/>
</dbReference>
<evidence type="ECO:0000313" key="3">
    <source>
        <dbReference type="EMBL" id="SMD26704.1"/>
    </source>
</evidence>
<dbReference type="InterPro" id="IPR051599">
    <property type="entry name" value="Cell_Envelope_Assoc"/>
</dbReference>
<gene>
    <name evidence="3" type="ORF">SAMN05661093_10288</name>
</gene>
<proteinExistence type="predicted"/>
<protein>
    <submittedName>
        <fullName evidence="3">Uncharacterized SAM-binding protein YcdF, DUF218 family</fullName>
    </submittedName>
</protein>
<dbReference type="PANTHER" id="PTHR30336:SF20">
    <property type="entry name" value="DUF218 DOMAIN-CONTAINING PROTEIN"/>
    <property type="match status" value="1"/>
</dbReference>
<dbReference type="Gene3D" id="3.40.50.620">
    <property type="entry name" value="HUPs"/>
    <property type="match status" value="1"/>
</dbReference>
<dbReference type="AlphaFoldDB" id="A0A1W2FY38"/>
<dbReference type="Pfam" id="PF02698">
    <property type="entry name" value="DUF218"/>
    <property type="match status" value="1"/>
</dbReference>
<evidence type="ECO:0000256" key="1">
    <source>
        <dbReference type="SAM" id="Phobius"/>
    </source>
</evidence>
<keyword evidence="1" id="KW-1133">Transmembrane helix</keyword>
<dbReference type="EMBL" id="FWXV01000016">
    <property type="protein sequence ID" value="SMD26704.1"/>
    <property type="molecule type" value="Genomic_DNA"/>
</dbReference>
<organism evidence="3 4">
    <name type="scientific">Kibdelosporangium aridum</name>
    <dbReference type="NCBI Taxonomy" id="2030"/>
    <lineage>
        <taxon>Bacteria</taxon>
        <taxon>Bacillati</taxon>
        <taxon>Actinomycetota</taxon>
        <taxon>Actinomycetes</taxon>
        <taxon>Pseudonocardiales</taxon>
        <taxon>Pseudonocardiaceae</taxon>
        <taxon>Kibdelosporangium</taxon>
    </lineage>
</organism>
<dbReference type="InterPro" id="IPR003848">
    <property type="entry name" value="DUF218"/>
</dbReference>